<dbReference type="Pfam" id="PF10446">
    <property type="entry name" value="DUF2457"/>
    <property type="match status" value="1"/>
</dbReference>
<feature type="compositionally biased region" description="Basic and acidic residues" evidence="1">
    <location>
        <begin position="290"/>
        <end position="311"/>
    </location>
</feature>
<proteinExistence type="predicted"/>
<feature type="compositionally biased region" description="Acidic residues" evidence="1">
    <location>
        <begin position="28"/>
        <end position="39"/>
    </location>
</feature>
<evidence type="ECO:0008006" key="4">
    <source>
        <dbReference type="Google" id="ProtNLM"/>
    </source>
</evidence>
<feature type="compositionally biased region" description="Acidic residues" evidence="1">
    <location>
        <begin position="533"/>
        <end position="542"/>
    </location>
</feature>
<feature type="region of interest" description="Disordered" evidence="1">
    <location>
        <begin position="1"/>
        <end position="72"/>
    </location>
</feature>
<sequence>MVQQNGRISFVSPPDTRTIQNQPTSTAESEEAGEADEPPDPQIHGSASTDSMASTKSEFQKSVYSTRKPTSLLSRILHTSESDSHVDEDDYAFYEPNRTTSSASTYSRSSAVSVNELTSDAGHTSAHTSNPGSPTSAKITGIPPVFKQNSFFTPATIRAAPTESIAPIQAAPVEDVERKVEAGLGRKRCIMFACGAKSTTEDKSASEKMVAEVQKAVPPPAQRKCSLKFVCPLPAKVQTNDSKKGSVRLSSPPPPARRIQAVKVHRGSDSTVRTVSPKTVRKIASATLRPRRDSQASDMSRSEATRFHEFASSEEEIDDWTKEVSCFQRRLTIDDTLAMENKLRKIGREVEEEEAEEDEEDAEAAAVEDDDDEEEEEDEEEDEEDEDVDQSVHSGYISDEGFQTDDEHGFAHSDDSDGGSDYDWWAPGRSAARGTIEHIRPPRPRRGSDSTIESVQEDGAIPISPHVRRKACRKSNRPTNPLELPDSTDFVCGTLDEDKPLEQAYMNHLEKRRAAKHRAVPQDIDPTFPASDPEIDEEEDEVSDHAPTESDHPIFAHGSMDLGPSHLVDAEPRSSIPRKRSPIPSPRRLRSPPPAKRINLHRSPPPVRRARSPAPQQIYGRQRLSSSVPRRRSQVAIRQELEDQANGDDDSENTPRFSRRAVDIVMGLEKKRQRRHEKNFERYHRKTGKATKSKDKKHIAPGKGAERMRDLGIGLNEYRGRKTSLNPQHPEEEVHMLSY</sequence>
<protein>
    <recommendedName>
        <fullName evidence="4">Extensin domain-containing protein</fullName>
    </recommendedName>
</protein>
<feature type="compositionally biased region" description="Basic residues" evidence="1">
    <location>
        <begin position="466"/>
        <end position="476"/>
    </location>
</feature>
<accession>A0A6A6U1U0</accession>
<evidence type="ECO:0000313" key="2">
    <source>
        <dbReference type="EMBL" id="KAF2665880.1"/>
    </source>
</evidence>
<feature type="compositionally biased region" description="Polar residues" evidence="1">
    <location>
        <begin position="45"/>
        <end position="72"/>
    </location>
</feature>
<feature type="compositionally biased region" description="Basic residues" evidence="1">
    <location>
        <begin position="671"/>
        <end position="700"/>
    </location>
</feature>
<gene>
    <name evidence="2" type="ORF">BT63DRAFT_43271</name>
</gene>
<dbReference type="OrthoDB" id="2011769at2759"/>
<feature type="region of interest" description="Disordered" evidence="1">
    <location>
        <begin position="503"/>
        <end position="739"/>
    </location>
</feature>
<dbReference type="Proteomes" id="UP000799302">
    <property type="component" value="Unassembled WGS sequence"/>
</dbReference>
<dbReference type="AlphaFoldDB" id="A0A6A6U1U0"/>
<feature type="compositionally biased region" description="Basic and acidic residues" evidence="1">
    <location>
        <begin position="405"/>
        <end position="415"/>
    </location>
</feature>
<evidence type="ECO:0000313" key="3">
    <source>
        <dbReference type="Proteomes" id="UP000799302"/>
    </source>
</evidence>
<feature type="compositionally biased region" description="Acidic residues" evidence="1">
    <location>
        <begin position="350"/>
        <end position="389"/>
    </location>
</feature>
<feature type="compositionally biased region" description="Basic and acidic residues" evidence="1">
    <location>
        <begin position="729"/>
        <end position="739"/>
    </location>
</feature>
<feature type="region of interest" description="Disordered" evidence="1">
    <location>
        <begin position="287"/>
        <end position="312"/>
    </location>
</feature>
<dbReference type="InterPro" id="IPR018853">
    <property type="entry name" value="DUF2457"/>
</dbReference>
<keyword evidence="3" id="KW-1185">Reference proteome</keyword>
<evidence type="ECO:0000256" key="1">
    <source>
        <dbReference type="SAM" id="MobiDB-lite"/>
    </source>
</evidence>
<feature type="region of interest" description="Disordered" evidence="1">
    <location>
        <begin position="114"/>
        <end position="140"/>
    </location>
</feature>
<dbReference type="EMBL" id="MU004239">
    <property type="protein sequence ID" value="KAF2665880.1"/>
    <property type="molecule type" value="Genomic_DNA"/>
</dbReference>
<name>A0A6A6U1U0_9PEZI</name>
<organism evidence="2 3">
    <name type="scientific">Microthyrium microscopicum</name>
    <dbReference type="NCBI Taxonomy" id="703497"/>
    <lineage>
        <taxon>Eukaryota</taxon>
        <taxon>Fungi</taxon>
        <taxon>Dikarya</taxon>
        <taxon>Ascomycota</taxon>
        <taxon>Pezizomycotina</taxon>
        <taxon>Dothideomycetes</taxon>
        <taxon>Dothideomycetes incertae sedis</taxon>
        <taxon>Microthyriales</taxon>
        <taxon>Microthyriaceae</taxon>
        <taxon>Microthyrium</taxon>
    </lineage>
</organism>
<feature type="compositionally biased region" description="Basic residues" evidence="1">
    <location>
        <begin position="510"/>
        <end position="519"/>
    </location>
</feature>
<feature type="region of interest" description="Disordered" evidence="1">
    <location>
        <begin position="345"/>
        <end position="488"/>
    </location>
</feature>
<feature type="compositionally biased region" description="Acidic residues" evidence="1">
    <location>
        <begin position="642"/>
        <end position="652"/>
    </location>
</feature>
<reference evidence="2" key="1">
    <citation type="journal article" date="2020" name="Stud. Mycol.">
        <title>101 Dothideomycetes genomes: a test case for predicting lifestyles and emergence of pathogens.</title>
        <authorList>
            <person name="Haridas S."/>
            <person name="Albert R."/>
            <person name="Binder M."/>
            <person name="Bloem J."/>
            <person name="Labutti K."/>
            <person name="Salamov A."/>
            <person name="Andreopoulos B."/>
            <person name="Baker S."/>
            <person name="Barry K."/>
            <person name="Bills G."/>
            <person name="Bluhm B."/>
            <person name="Cannon C."/>
            <person name="Castanera R."/>
            <person name="Culley D."/>
            <person name="Daum C."/>
            <person name="Ezra D."/>
            <person name="Gonzalez J."/>
            <person name="Henrissat B."/>
            <person name="Kuo A."/>
            <person name="Liang C."/>
            <person name="Lipzen A."/>
            <person name="Lutzoni F."/>
            <person name="Magnuson J."/>
            <person name="Mondo S."/>
            <person name="Nolan M."/>
            <person name="Ohm R."/>
            <person name="Pangilinan J."/>
            <person name="Park H.-J."/>
            <person name="Ramirez L."/>
            <person name="Alfaro M."/>
            <person name="Sun H."/>
            <person name="Tritt A."/>
            <person name="Yoshinaga Y."/>
            <person name="Zwiers L.-H."/>
            <person name="Turgeon B."/>
            <person name="Goodwin S."/>
            <person name="Spatafora J."/>
            <person name="Crous P."/>
            <person name="Grigoriev I."/>
        </authorList>
    </citation>
    <scope>NUCLEOTIDE SEQUENCE</scope>
    <source>
        <strain evidence="2">CBS 115976</strain>
    </source>
</reference>
<feature type="compositionally biased region" description="Polar residues" evidence="1">
    <location>
        <begin position="115"/>
        <end position="138"/>
    </location>
</feature>
<feature type="compositionally biased region" description="Basic and acidic residues" evidence="1">
    <location>
        <begin position="543"/>
        <end position="554"/>
    </location>
</feature>